<dbReference type="InterPro" id="IPR003912">
    <property type="entry name" value="Protea_act_rcpt"/>
</dbReference>
<feature type="transmembrane region" description="Helical" evidence="13">
    <location>
        <begin position="189"/>
        <end position="210"/>
    </location>
</feature>
<dbReference type="GO" id="GO:0005886">
    <property type="term" value="C:plasma membrane"/>
    <property type="evidence" value="ECO:0007669"/>
    <property type="project" value="UniProtKB-SubCell"/>
</dbReference>
<dbReference type="PROSITE" id="PS00237">
    <property type="entry name" value="G_PROTEIN_RECEP_F1_1"/>
    <property type="match status" value="1"/>
</dbReference>
<dbReference type="STRING" id="7868.ENSCMIP00000011964"/>
<dbReference type="SUPFAM" id="SSF81321">
    <property type="entry name" value="Family A G protein-coupled receptor-like"/>
    <property type="match status" value="1"/>
</dbReference>
<reference evidence="16" key="2">
    <citation type="journal article" date="2007" name="PLoS Biol.">
        <title>Survey sequencing and comparative analysis of the elephant shark (Callorhinchus milii) genome.</title>
        <authorList>
            <person name="Venkatesh B."/>
            <person name="Kirkness E.F."/>
            <person name="Loh Y.H."/>
            <person name="Halpern A.L."/>
            <person name="Lee A.P."/>
            <person name="Johnson J."/>
            <person name="Dandona N."/>
            <person name="Viswanathan L.D."/>
            <person name="Tay A."/>
            <person name="Venter J.C."/>
            <person name="Strausberg R.L."/>
            <person name="Brenner S."/>
        </authorList>
    </citation>
    <scope>NUCLEOTIDE SEQUENCE [LARGE SCALE GENOMIC DNA]</scope>
</reference>
<keyword evidence="3 12" id="KW-0812">Transmembrane</keyword>
<dbReference type="GO" id="GO:0007200">
    <property type="term" value="P:phospholipase C-activating G protein-coupled receptor signaling pathway"/>
    <property type="evidence" value="ECO:0007669"/>
    <property type="project" value="TreeGrafter"/>
</dbReference>
<evidence type="ECO:0000256" key="13">
    <source>
        <dbReference type="SAM" id="Phobius"/>
    </source>
</evidence>
<feature type="transmembrane region" description="Helical" evidence="13">
    <location>
        <begin position="44"/>
        <end position="60"/>
    </location>
</feature>
<dbReference type="OMA" id="LMSANTC"/>
<reference evidence="16" key="3">
    <citation type="journal article" date="2014" name="Nature">
        <title>Elephant shark genome provides unique insights into gnathostome evolution.</title>
        <authorList>
            <consortium name="International Elephant Shark Genome Sequencing Consortium"/>
            <person name="Venkatesh B."/>
            <person name="Lee A.P."/>
            <person name="Ravi V."/>
            <person name="Maurya A.K."/>
            <person name="Lian M.M."/>
            <person name="Swann J.B."/>
            <person name="Ohta Y."/>
            <person name="Flajnik M.F."/>
            <person name="Sutoh Y."/>
            <person name="Kasahara M."/>
            <person name="Hoon S."/>
            <person name="Gangu V."/>
            <person name="Roy S.W."/>
            <person name="Irimia M."/>
            <person name="Korzh V."/>
            <person name="Kondrychyn I."/>
            <person name="Lim Z.W."/>
            <person name="Tay B.H."/>
            <person name="Tohari S."/>
            <person name="Kong K.W."/>
            <person name="Ho S."/>
            <person name="Lorente-Galdos B."/>
            <person name="Quilez J."/>
            <person name="Marques-Bonet T."/>
            <person name="Raney B.J."/>
            <person name="Ingham P.W."/>
            <person name="Tay A."/>
            <person name="Hillier L.W."/>
            <person name="Minx P."/>
            <person name="Boehm T."/>
            <person name="Wilson R.K."/>
            <person name="Brenner S."/>
            <person name="Warren W.C."/>
        </authorList>
    </citation>
    <scope>NUCLEOTIDE SEQUENCE [LARGE SCALE GENOMIC DNA]</scope>
</reference>
<evidence type="ECO:0000256" key="9">
    <source>
        <dbReference type="ARBA" id="ARBA00023180"/>
    </source>
</evidence>
<comment type="similarity">
    <text evidence="12">Belongs to the G-protein coupled receptor 1 family.</text>
</comment>
<evidence type="ECO:0000256" key="8">
    <source>
        <dbReference type="ARBA" id="ARBA00023170"/>
    </source>
</evidence>
<dbReference type="InterPro" id="IPR017452">
    <property type="entry name" value="GPCR_Rhodpsn_7TM"/>
</dbReference>
<evidence type="ECO:0000256" key="4">
    <source>
        <dbReference type="ARBA" id="ARBA00022989"/>
    </source>
</evidence>
<dbReference type="GeneTree" id="ENSGT01050000244840"/>
<dbReference type="AlphaFoldDB" id="A0A4W3HRZ5"/>
<sequence length="409" mass="47110">EMSRRLDTVRATYQMQGLLLLLIQHKPRKPLCDKRHPTHHTPLLYLRVPGVPLVSSVQILDKSAKYHLTSPITTVVIPTLYTLVFLFGLPSNGLGLLTLVLKMEKTPSTIFLMNLAMADLLVILMLPFKIHYHFLGNHWVFGEALCRTLTGLFYGNLYCSVLLLTAISIDRYLALVHPFFSRRFRDKSFAICTCAVIWVLVGVSLMPLLLQRQVYTFEDLNINTCHDMLPEIESDYVLYYFVCLVVLEFAIPCLIIIFCYTSIIRTLIVNKKKYARAAKITFLLLIAFLLCFAPSNITLLIHYSVHPRTHNHNIYLYYLICLALSSFNNCLDPFLYYYISDEFREKVRSLFRDAEGEHSQKTSHKLMSANTCSRSPQMALYKWNLVVVVVSFTPGFSSEQLCAWKEHRG</sequence>
<dbReference type="PANTHER" id="PTHR24232:SF22">
    <property type="entry name" value="PROTEINASE-ACTIVATED RECEPTOR 4"/>
    <property type="match status" value="1"/>
</dbReference>
<feature type="transmembrane region" description="Helical" evidence="13">
    <location>
        <begin position="315"/>
        <end position="339"/>
    </location>
</feature>
<keyword evidence="9" id="KW-0325">Glycoprotein</keyword>
<organism evidence="15 16">
    <name type="scientific">Callorhinchus milii</name>
    <name type="common">Ghost shark</name>
    <dbReference type="NCBI Taxonomy" id="7868"/>
    <lineage>
        <taxon>Eukaryota</taxon>
        <taxon>Metazoa</taxon>
        <taxon>Chordata</taxon>
        <taxon>Craniata</taxon>
        <taxon>Vertebrata</taxon>
        <taxon>Chondrichthyes</taxon>
        <taxon>Holocephali</taxon>
        <taxon>Chimaeriformes</taxon>
        <taxon>Callorhinchidae</taxon>
        <taxon>Callorhinchus</taxon>
    </lineage>
</organism>
<dbReference type="GO" id="GO:0007596">
    <property type="term" value="P:blood coagulation"/>
    <property type="evidence" value="ECO:0007669"/>
    <property type="project" value="InterPro"/>
</dbReference>
<evidence type="ECO:0000313" key="16">
    <source>
        <dbReference type="Proteomes" id="UP000314986"/>
    </source>
</evidence>
<feature type="transmembrane region" description="Helical" evidence="13">
    <location>
        <begin position="152"/>
        <end position="169"/>
    </location>
</feature>
<dbReference type="FunFam" id="1.20.1070.10:FF:000040">
    <property type="entry name" value="Coagulation factor 2 (thrombin) receptor"/>
    <property type="match status" value="1"/>
</dbReference>
<comment type="subcellular location">
    <subcellularLocation>
        <location evidence="1">Cell membrane</location>
        <topology evidence="1">Multi-pass membrane protein</topology>
    </subcellularLocation>
</comment>
<evidence type="ECO:0000256" key="6">
    <source>
        <dbReference type="ARBA" id="ARBA00023136"/>
    </source>
</evidence>
<name>A0A4W3HRZ5_CALMI</name>
<keyword evidence="6 13" id="KW-0472">Membrane</keyword>
<dbReference type="Pfam" id="PF00001">
    <property type="entry name" value="7tm_1"/>
    <property type="match status" value="1"/>
</dbReference>
<reference evidence="16" key="1">
    <citation type="journal article" date="2006" name="Science">
        <title>Ancient noncoding elements conserved in the human genome.</title>
        <authorList>
            <person name="Venkatesh B."/>
            <person name="Kirkness E.F."/>
            <person name="Loh Y.H."/>
            <person name="Halpern A.L."/>
            <person name="Lee A.P."/>
            <person name="Johnson J."/>
            <person name="Dandona N."/>
            <person name="Viswanathan L.D."/>
            <person name="Tay A."/>
            <person name="Venter J.C."/>
            <person name="Strausberg R.L."/>
            <person name="Brenner S."/>
        </authorList>
    </citation>
    <scope>NUCLEOTIDE SEQUENCE [LARGE SCALE GENOMIC DNA]</scope>
</reference>
<feature type="transmembrane region" description="Helical" evidence="13">
    <location>
        <begin position="237"/>
        <end position="261"/>
    </location>
</feature>
<keyword evidence="7 11" id="KW-1015">Disulfide bond</keyword>
<keyword evidence="10 12" id="KW-0807">Transducer</keyword>
<dbReference type="PROSITE" id="PS50262">
    <property type="entry name" value="G_PROTEIN_RECEP_F1_2"/>
    <property type="match status" value="1"/>
</dbReference>
<dbReference type="InterPro" id="IPR000276">
    <property type="entry name" value="GPCR_Rhodpsn"/>
</dbReference>
<reference evidence="15" key="4">
    <citation type="submission" date="2025-08" db="UniProtKB">
        <authorList>
            <consortium name="Ensembl"/>
        </authorList>
    </citation>
    <scope>IDENTIFICATION</scope>
</reference>
<evidence type="ECO:0000256" key="7">
    <source>
        <dbReference type="ARBA" id="ARBA00023157"/>
    </source>
</evidence>
<keyword evidence="16" id="KW-1185">Reference proteome</keyword>
<accession>A0A4W3HRZ5</accession>
<keyword evidence="2" id="KW-1003">Cell membrane</keyword>
<dbReference type="GO" id="GO:0015057">
    <property type="term" value="F:thrombin-activated receptor activity"/>
    <property type="evidence" value="ECO:0007669"/>
    <property type="project" value="InterPro"/>
</dbReference>
<dbReference type="Proteomes" id="UP000314986">
    <property type="component" value="Unassembled WGS sequence"/>
</dbReference>
<evidence type="ECO:0000256" key="2">
    <source>
        <dbReference type="ARBA" id="ARBA00022475"/>
    </source>
</evidence>
<feature type="transmembrane region" description="Helical" evidence="13">
    <location>
        <begin position="282"/>
        <end position="303"/>
    </location>
</feature>
<evidence type="ECO:0000256" key="5">
    <source>
        <dbReference type="ARBA" id="ARBA00023040"/>
    </source>
</evidence>
<dbReference type="Gene3D" id="1.20.1070.10">
    <property type="entry name" value="Rhodopsin 7-helix transmembrane proteins"/>
    <property type="match status" value="1"/>
</dbReference>
<keyword evidence="8 12" id="KW-0675">Receptor</keyword>
<evidence type="ECO:0000313" key="15">
    <source>
        <dbReference type="Ensembl" id="ENSCMIP00000011964.1"/>
    </source>
</evidence>
<evidence type="ECO:0000256" key="11">
    <source>
        <dbReference type="PIRSR" id="PIRSR603912-52"/>
    </source>
</evidence>
<keyword evidence="4 13" id="KW-1133">Transmembrane helix</keyword>
<evidence type="ECO:0000256" key="10">
    <source>
        <dbReference type="ARBA" id="ARBA00023224"/>
    </source>
</evidence>
<proteinExistence type="inferred from homology"/>
<protein>
    <recommendedName>
        <fullName evidence="14">G-protein coupled receptors family 1 profile domain-containing protein</fullName>
    </recommendedName>
</protein>
<evidence type="ECO:0000259" key="14">
    <source>
        <dbReference type="PROSITE" id="PS50262"/>
    </source>
</evidence>
<evidence type="ECO:0000256" key="1">
    <source>
        <dbReference type="ARBA" id="ARBA00004651"/>
    </source>
</evidence>
<dbReference type="PANTHER" id="PTHR24232">
    <property type="entry name" value="G-PROTEIN COUPLED RECEPTOR"/>
    <property type="match status" value="1"/>
</dbReference>
<dbReference type="InParanoid" id="A0A4W3HRZ5"/>
<keyword evidence="5 12" id="KW-0297">G-protein coupled receptor</keyword>
<evidence type="ECO:0000256" key="3">
    <source>
        <dbReference type="ARBA" id="ARBA00022692"/>
    </source>
</evidence>
<feature type="transmembrane region" description="Helical" evidence="13">
    <location>
        <begin position="111"/>
        <end position="132"/>
    </location>
</feature>
<feature type="domain" description="G-protein coupled receptors family 1 profile" evidence="14">
    <location>
        <begin position="91"/>
        <end position="336"/>
    </location>
</feature>
<dbReference type="GO" id="GO:0035025">
    <property type="term" value="P:positive regulation of Rho protein signal transduction"/>
    <property type="evidence" value="ECO:0007669"/>
    <property type="project" value="TreeGrafter"/>
</dbReference>
<dbReference type="Ensembl" id="ENSCMIT00000012251.1">
    <property type="protein sequence ID" value="ENSCMIP00000011964.1"/>
    <property type="gene ID" value="ENSCMIG00000006170.1"/>
</dbReference>
<dbReference type="PRINTS" id="PR00237">
    <property type="entry name" value="GPCRRHODOPSN"/>
</dbReference>
<dbReference type="PRINTS" id="PR01428">
    <property type="entry name" value="PROTEASEAR"/>
</dbReference>
<reference evidence="15" key="5">
    <citation type="submission" date="2025-09" db="UniProtKB">
        <authorList>
            <consortium name="Ensembl"/>
        </authorList>
    </citation>
    <scope>IDENTIFICATION</scope>
</reference>
<evidence type="ECO:0000256" key="12">
    <source>
        <dbReference type="RuleBase" id="RU000688"/>
    </source>
</evidence>
<feature type="transmembrane region" description="Helical" evidence="13">
    <location>
        <begin position="80"/>
        <end position="99"/>
    </location>
</feature>
<feature type="disulfide bond" evidence="11">
    <location>
        <begin position="146"/>
        <end position="225"/>
    </location>
</feature>